<dbReference type="InterPro" id="IPR036634">
    <property type="entry name" value="PRD_sf"/>
</dbReference>
<dbReference type="InterPro" id="IPR020044">
    <property type="entry name" value="PRD_EF0829/AHA3910"/>
</dbReference>
<keyword evidence="3" id="KW-1185">Reference proteome</keyword>
<protein>
    <submittedName>
        <fullName evidence="2">PRD domain protein</fullName>
    </submittedName>
</protein>
<organism evidence="2 3">
    <name type="scientific">Oceanobacillus oncorhynchi</name>
    <dbReference type="NCBI Taxonomy" id="545501"/>
    <lineage>
        <taxon>Bacteria</taxon>
        <taxon>Bacillati</taxon>
        <taxon>Bacillota</taxon>
        <taxon>Bacilli</taxon>
        <taxon>Bacillales</taxon>
        <taxon>Bacillaceae</taxon>
        <taxon>Oceanobacillus</taxon>
    </lineage>
</organism>
<dbReference type="STRING" id="545501.BN997_00198"/>
<sequence>MYIKGVKNVEKKDLTNYFMNSQDPDVCESIYNDAVNYIDSNGYEIKDDQREALLNHISEMVKRNQRKEIMQVEDKKLFEEVSQESIKQARELVKQLEHISDDETYLLSIHFEVVKYNQSK</sequence>
<evidence type="ECO:0000313" key="3">
    <source>
        <dbReference type="Proteomes" id="UP000040453"/>
    </source>
</evidence>
<gene>
    <name evidence="2" type="ORF">BN997_00198</name>
</gene>
<dbReference type="InterPro" id="IPR011608">
    <property type="entry name" value="PRD"/>
</dbReference>
<feature type="domain" description="PRD" evidence="1">
    <location>
        <begin position="18"/>
        <end position="120"/>
    </location>
</feature>
<evidence type="ECO:0000259" key="1">
    <source>
        <dbReference type="PROSITE" id="PS51372"/>
    </source>
</evidence>
<dbReference type="SUPFAM" id="SSF63520">
    <property type="entry name" value="PTS-regulatory domain, PRD"/>
    <property type="match status" value="1"/>
</dbReference>
<proteinExistence type="predicted"/>
<reference evidence="2 3" key="1">
    <citation type="submission" date="2014-11" db="EMBL/GenBank/DDBJ databases">
        <authorList>
            <person name="Urmite Genomes Urmite Genomes"/>
        </authorList>
    </citation>
    <scope>NUCLEOTIDE SEQUENCE [LARGE SCALE GENOMIC DNA]</scope>
    <source>
        <strain evidence="2 3">Oc5</strain>
    </source>
</reference>
<evidence type="ECO:0000313" key="2">
    <source>
        <dbReference type="EMBL" id="CEI80395.1"/>
    </source>
</evidence>
<name>A0A0A1M534_9BACI</name>
<accession>A0A0A1M534</accession>
<dbReference type="Proteomes" id="UP000040453">
    <property type="component" value="Unassembled WGS sequence"/>
</dbReference>
<dbReference type="EMBL" id="CDGG01000001">
    <property type="protein sequence ID" value="CEI80395.1"/>
    <property type="molecule type" value="Genomic_DNA"/>
</dbReference>
<dbReference type="PROSITE" id="PS51372">
    <property type="entry name" value="PRD_2"/>
    <property type="match status" value="1"/>
</dbReference>
<dbReference type="NCBIfam" id="TIGR03582">
    <property type="entry name" value="EF_0829"/>
    <property type="match status" value="1"/>
</dbReference>
<dbReference type="Gene3D" id="1.10.1790.10">
    <property type="entry name" value="PRD domain"/>
    <property type="match status" value="1"/>
</dbReference>
<dbReference type="GO" id="GO:0006355">
    <property type="term" value="P:regulation of DNA-templated transcription"/>
    <property type="evidence" value="ECO:0007669"/>
    <property type="project" value="InterPro"/>
</dbReference>
<dbReference type="Pfam" id="PF00874">
    <property type="entry name" value="PRD"/>
    <property type="match status" value="1"/>
</dbReference>
<dbReference type="AlphaFoldDB" id="A0A0A1M534"/>